<accession>A0A179FD07</accession>
<protein>
    <submittedName>
        <fullName evidence="1">Uncharacterized protein</fullName>
    </submittedName>
</protein>
<keyword evidence="2" id="KW-1185">Reference proteome</keyword>
<evidence type="ECO:0000313" key="2">
    <source>
        <dbReference type="Proteomes" id="UP000078397"/>
    </source>
</evidence>
<comment type="caution">
    <text evidence="1">The sequence shown here is derived from an EMBL/GenBank/DDBJ whole genome shotgun (WGS) entry which is preliminary data.</text>
</comment>
<evidence type="ECO:0000313" key="1">
    <source>
        <dbReference type="EMBL" id="OAQ63455.1"/>
    </source>
</evidence>
<gene>
    <name evidence="1" type="ORF">VFPPC_09859</name>
</gene>
<dbReference type="AlphaFoldDB" id="A0A179FD07"/>
<reference evidence="1 2" key="1">
    <citation type="journal article" date="2016" name="PLoS Pathog.">
        <title>Biosynthesis of antibiotic leucinostatins in bio-control fungus Purpureocillium lilacinum and their inhibition on phytophthora revealed by genome mining.</title>
        <authorList>
            <person name="Wang G."/>
            <person name="Liu Z."/>
            <person name="Lin R."/>
            <person name="Li E."/>
            <person name="Mao Z."/>
            <person name="Ling J."/>
            <person name="Yang Y."/>
            <person name="Yin W.B."/>
            <person name="Xie B."/>
        </authorList>
    </citation>
    <scope>NUCLEOTIDE SEQUENCE [LARGE SCALE GENOMIC DNA]</scope>
    <source>
        <strain evidence="1">170</strain>
    </source>
</reference>
<dbReference type="EMBL" id="LSBJ02000006">
    <property type="protein sequence ID" value="OAQ63455.1"/>
    <property type="molecule type" value="Genomic_DNA"/>
</dbReference>
<organism evidence="1 2">
    <name type="scientific">Pochonia chlamydosporia 170</name>
    <dbReference type="NCBI Taxonomy" id="1380566"/>
    <lineage>
        <taxon>Eukaryota</taxon>
        <taxon>Fungi</taxon>
        <taxon>Dikarya</taxon>
        <taxon>Ascomycota</taxon>
        <taxon>Pezizomycotina</taxon>
        <taxon>Sordariomycetes</taxon>
        <taxon>Hypocreomycetidae</taxon>
        <taxon>Hypocreales</taxon>
        <taxon>Clavicipitaceae</taxon>
        <taxon>Pochonia</taxon>
    </lineage>
</organism>
<proteinExistence type="predicted"/>
<dbReference type="Proteomes" id="UP000078397">
    <property type="component" value="Unassembled WGS sequence"/>
</dbReference>
<dbReference type="RefSeq" id="XP_018141035.1">
    <property type="nucleotide sequence ID" value="XM_018288326.1"/>
</dbReference>
<sequence>MIFHISQTHDLLVHLRRQLDELSFTEPGRTLEDLFEEYNQGSMVCILDDARSFYTPYSTSGTPIGIRRLKTTSTAKKEAGESLVVPALNSSQMCSFIANRSPQSLISSLLPPDQQQIVAQAWECAYWLSILFNWNSNEIYCDSAHHGRLGKRPIALKNLILELMYSIVYRVEALMQNLYQKVIASLQFSPNERHDPLAISYALLVVYYSIKKSRAIRWDAMNLHNLKTVFLNRLHTSAEAALQSIEQFRWRFAVRCCGQRHNNGRLFDKLIEQSKEPKAAIMISFEQVGGFSGQFNLPTLNHYTYTELLSLKEDEPFDAASGLPSGNQGTDVINISSSRDTNADNIDSLLKLLSQSSTRPGWTTKHEDTDLPVIHTGGFFDTVFEAPMSVGLEGKHAGTKRRAADIS</sequence>
<name>A0A179FD07_METCM</name>
<dbReference type="KEGG" id="pchm:VFPPC_09859"/>
<dbReference type="GeneID" id="28852320"/>
<dbReference type="OrthoDB" id="5098293at2759"/>